<dbReference type="InterPro" id="IPR036736">
    <property type="entry name" value="ACP-like_sf"/>
</dbReference>
<dbReference type="CDD" id="cd19531">
    <property type="entry name" value="LCL_NRPS-like"/>
    <property type="match status" value="1"/>
</dbReference>
<dbReference type="Pfam" id="PF00501">
    <property type="entry name" value="AMP-binding"/>
    <property type="match status" value="1"/>
</dbReference>
<evidence type="ECO:0000256" key="3">
    <source>
        <dbReference type="ARBA" id="ARBA00022553"/>
    </source>
</evidence>
<dbReference type="PANTHER" id="PTHR45527">
    <property type="entry name" value="NONRIBOSOMAL PEPTIDE SYNTHETASE"/>
    <property type="match status" value="1"/>
</dbReference>
<dbReference type="InterPro" id="IPR041464">
    <property type="entry name" value="TubC_N"/>
</dbReference>
<dbReference type="Pfam" id="PF07993">
    <property type="entry name" value="NAD_binding_4"/>
    <property type="match status" value="1"/>
</dbReference>
<dbReference type="Pfam" id="PF00668">
    <property type="entry name" value="Condensation"/>
    <property type="match status" value="1"/>
</dbReference>
<dbReference type="InterPro" id="IPR009081">
    <property type="entry name" value="PP-bd_ACP"/>
</dbReference>
<name>A0A1I3DBG4_9RHOB</name>
<dbReference type="Gene3D" id="3.30.559.10">
    <property type="entry name" value="Chloramphenicol acetyltransferase-like domain"/>
    <property type="match status" value="1"/>
</dbReference>
<evidence type="ECO:0000256" key="5">
    <source>
        <dbReference type="SAM" id="MobiDB-lite"/>
    </source>
</evidence>
<dbReference type="Gene3D" id="3.40.50.980">
    <property type="match status" value="2"/>
</dbReference>
<dbReference type="SMART" id="SM00823">
    <property type="entry name" value="PKS_PP"/>
    <property type="match status" value="1"/>
</dbReference>
<dbReference type="InterPro" id="IPR045851">
    <property type="entry name" value="AMP-bd_C_sf"/>
</dbReference>
<dbReference type="NCBIfam" id="TIGR01733">
    <property type="entry name" value="AA-adenyl-dom"/>
    <property type="match status" value="1"/>
</dbReference>
<keyword evidence="3" id="KW-0597">Phosphoprotein</keyword>
<dbReference type="RefSeq" id="WP_092858580.1">
    <property type="nucleotide sequence ID" value="NZ_FOQH01000002.1"/>
</dbReference>
<dbReference type="Gene3D" id="3.30.300.30">
    <property type="match status" value="1"/>
</dbReference>
<dbReference type="FunFam" id="1.10.1200.10:FF:000016">
    <property type="entry name" value="Non-ribosomal peptide synthase"/>
    <property type="match status" value="1"/>
</dbReference>
<dbReference type="PROSITE" id="PS50075">
    <property type="entry name" value="CARRIER"/>
    <property type="match status" value="1"/>
</dbReference>
<dbReference type="PANTHER" id="PTHR45527:SF1">
    <property type="entry name" value="FATTY ACID SYNTHASE"/>
    <property type="match status" value="1"/>
</dbReference>
<feature type="domain" description="Carrier" evidence="6">
    <location>
        <begin position="1031"/>
        <end position="1106"/>
    </location>
</feature>
<dbReference type="PROSITE" id="PS00455">
    <property type="entry name" value="AMP_BINDING"/>
    <property type="match status" value="1"/>
</dbReference>
<dbReference type="InterPro" id="IPR025110">
    <property type="entry name" value="AMP-bd_C"/>
</dbReference>
<dbReference type="GO" id="GO:0016874">
    <property type="term" value="F:ligase activity"/>
    <property type="evidence" value="ECO:0007669"/>
    <property type="project" value="UniProtKB-KW"/>
</dbReference>
<dbReference type="Proteomes" id="UP000199377">
    <property type="component" value="Unassembled WGS sequence"/>
</dbReference>
<dbReference type="InterPro" id="IPR023213">
    <property type="entry name" value="CAT-like_dom_sf"/>
</dbReference>
<dbReference type="PROSITE" id="PS00012">
    <property type="entry name" value="PHOSPHOPANTETHEINE"/>
    <property type="match status" value="1"/>
</dbReference>
<dbReference type="InterPro" id="IPR044894">
    <property type="entry name" value="TubC_N_sf"/>
</dbReference>
<dbReference type="FunFam" id="3.40.50.980:FF:000001">
    <property type="entry name" value="Non-ribosomal peptide synthetase"/>
    <property type="match status" value="1"/>
</dbReference>
<dbReference type="NCBIfam" id="TIGR01746">
    <property type="entry name" value="Thioester-redct"/>
    <property type="match status" value="1"/>
</dbReference>
<organism evidence="7 8">
    <name type="scientific">Albimonas pacifica</name>
    <dbReference type="NCBI Taxonomy" id="1114924"/>
    <lineage>
        <taxon>Bacteria</taxon>
        <taxon>Pseudomonadati</taxon>
        <taxon>Pseudomonadota</taxon>
        <taxon>Alphaproteobacteria</taxon>
        <taxon>Rhodobacterales</taxon>
        <taxon>Paracoccaceae</taxon>
        <taxon>Albimonas</taxon>
    </lineage>
</organism>
<evidence type="ECO:0000256" key="4">
    <source>
        <dbReference type="ARBA" id="ARBA00022598"/>
    </source>
</evidence>
<evidence type="ECO:0000313" key="7">
    <source>
        <dbReference type="EMBL" id="SFH83929.1"/>
    </source>
</evidence>
<dbReference type="InterPro" id="IPR006162">
    <property type="entry name" value="Ppantetheine_attach_site"/>
</dbReference>
<dbReference type="Pfam" id="PF13193">
    <property type="entry name" value="AMP-binding_C"/>
    <property type="match status" value="1"/>
</dbReference>
<keyword evidence="4" id="KW-0436">Ligase</keyword>
<dbReference type="GO" id="GO:0044550">
    <property type="term" value="P:secondary metabolite biosynthetic process"/>
    <property type="evidence" value="ECO:0007669"/>
    <property type="project" value="TreeGrafter"/>
</dbReference>
<dbReference type="OrthoDB" id="9803968at2"/>
<sequence>MPSPWTSFAPSQAESAFRGAPDAEGFLARLFQHGIRVAVVDGRLRCTGPSELLAGPLGAEIRARKPEILAFLDRAASAPRPDSPIPALGAAAPPLTAAQARLWALERMQPEAAHHIPFAIEAEGALDEAALLAALSRVAARHETLRLRIEDAGGVPRQRIDPEPRIPLRRATPADPEALIREEAARPFDLAADPPIRLCLAPLGEGRTLILVTLHHIAADGGSIEILMDEVSRFYAAEIGAAEAPDLPPLPVQYGDHAAWSLSQARRAAEAADMAFWQERLADLPVTRLPADLPRPPVQSLAAARLPLALPAPLVERLRALGAAQGASLFAVLLTGVLALTHRWTGERDLIVGAPASTRGRPELERLIGLFVNPLPLRSQVSPAQGFAANLARVRDDLLDATEHRHVPFERLAEAFQRPRDPGASPLFQLKFQLDRAPREAWTLPGLTLRRRPLPPGPARHDLSLDLVDGPGGVTGHIDYCRDLFRPETVAAFADHLQRLLTSAAEAPDRPVALLDMLSPEEIHRELVEWNDAAREIDPAERFPALFEAWAAKTPDAPAVEVQAGGETRAESYAALDARANRLAHRLRALGIGPDAVVGIALDRGADMVAAWLAVLKAGAAYLPLDPAYPAERLAWMLSDSGARLVLTASDIALPGAAERIDLDLGWPEGAETPPAAGADPQDLAYLIYTSGSTGRPKGVEVPHAGLVNLARDKIAMCGTGPGDRVMSFFSFSFDASIPDLVMSLGAGATLLLAPARDLPAGPAFARTLRERRATHLTITPSALASLPETDLPDLRLVLVGGEAPSRELVERWSAGRRFINAYGPTECTVNASMVPLTAEAPDPVLQAPANKRLHVLDAQQGLLPPGAPGELCVAGLGLARGYRGRPGATAAVFVPDPWGAPGARLYRTGDRAVRLRDGSIRLLGRLDDQIKLRGHRIEPAEIARACESHPAVEAAAVVPREVDGRTRLVAYLVAEGRPEESLRAHLLARLPRHMIPDALVRLDRLPLSPTGKLDLRALPAPEPRARRGRPPRGEAERTVAALFSDLLGVADPGAEDDFFDLGGDSLLATRLVAAIEASGGAAPRLRDLFESSTVAAIARRIEGETAPGPGAEPWREDLALDPAIRPAAGAPLRAGLPGPVLLTGATGFVGVHLLAELLEDPVREVLCLTRRGGAGPILAALQAHGLLRPGMEARVATVTGDLGAPSLGLSTPDLARAAACAAILHCGAEVHHIRPYRALRGPNVEGTRALLRLAAETGAAFHHVSTLSAVGAAAEIEAAAGRPPPGGGYNLTKWVAERLAAEAGARGLAVAIYRLGAISGHSRTGAFNPADILGLRLRGYLASGLAPAGEARMSLLPVDHAARAILHLAADPENRGRVFHLAHSTPVSTERLFEACAAEGRPIRRLAPAEWRAHMARIARAEPDHPLHRLAALGPGEGFGNGPSPACARTRAALDPHLPEPPLDQALLRRYVRACLAANGVPDLQEAAR</sequence>
<dbReference type="SUPFAM" id="SSF51735">
    <property type="entry name" value="NAD(P)-binding Rossmann-fold domains"/>
    <property type="match status" value="1"/>
</dbReference>
<dbReference type="Gene3D" id="1.10.10.1830">
    <property type="entry name" value="Non-ribosomal peptide synthase, adenylation domain"/>
    <property type="match status" value="1"/>
</dbReference>
<dbReference type="InterPro" id="IPR013120">
    <property type="entry name" value="FAR_NAD-bd"/>
</dbReference>
<dbReference type="InterPro" id="IPR036291">
    <property type="entry name" value="NAD(P)-bd_dom_sf"/>
</dbReference>
<dbReference type="InterPro" id="IPR020806">
    <property type="entry name" value="PKS_PP-bd"/>
</dbReference>
<dbReference type="SUPFAM" id="SSF56801">
    <property type="entry name" value="Acetyl-CoA synthetase-like"/>
    <property type="match status" value="1"/>
</dbReference>
<evidence type="ECO:0000259" key="6">
    <source>
        <dbReference type="PROSITE" id="PS50075"/>
    </source>
</evidence>
<dbReference type="SUPFAM" id="SSF47336">
    <property type="entry name" value="ACP-like"/>
    <property type="match status" value="1"/>
</dbReference>
<comment type="cofactor">
    <cofactor evidence="1">
        <name>pantetheine 4'-phosphate</name>
        <dbReference type="ChEBI" id="CHEBI:47942"/>
    </cofactor>
</comment>
<reference evidence="7 8" key="1">
    <citation type="submission" date="2016-10" db="EMBL/GenBank/DDBJ databases">
        <authorList>
            <person name="de Groot N.N."/>
        </authorList>
    </citation>
    <scope>NUCLEOTIDE SEQUENCE [LARGE SCALE GENOMIC DNA]</scope>
    <source>
        <strain evidence="7 8">CGMCC 1.11030</strain>
    </source>
</reference>
<evidence type="ECO:0000256" key="2">
    <source>
        <dbReference type="ARBA" id="ARBA00022450"/>
    </source>
</evidence>
<evidence type="ECO:0000256" key="1">
    <source>
        <dbReference type="ARBA" id="ARBA00001957"/>
    </source>
</evidence>
<gene>
    <name evidence="7" type="ORF">SAMN05216258_102487</name>
</gene>
<keyword evidence="8" id="KW-1185">Reference proteome</keyword>
<keyword evidence="2" id="KW-0596">Phosphopantetheine</keyword>
<dbReference type="GO" id="GO:0043041">
    <property type="term" value="P:amino acid activation for nonribosomal peptide biosynthetic process"/>
    <property type="evidence" value="ECO:0007669"/>
    <property type="project" value="TreeGrafter"/>
</dbReference>
<feature type="region of interest" description="Disordered" evidence="5">
    <location>
        <begin position="1014"/>
        <end position="1036"/>
    </location>
</feature>
<dbReference type="SUPFAM" id="SSF52777">
    <property type="entry name" value="CoA-dependent acyltransferases"/>
    <property type="match status" value="2"/>
</dbReference>
<dbReference type="GO" id="GO:0031177">
    <property type="term" value="F:phosphopantetheine binding"/>
    <property type="evidence" value="ECO:0007669"/>
    <property type="project" value="InterPro"/>
</dbReference>
<dbReference type="Gene3D" id="2.30.38.10">
    <property type="entry name" value="Luciferase, Domain 3"/>
    <property type="match status" value="1"/>
</dbReference>
<dbReference type="EMBL" id="FOQH01000002">
    <property type="protein sequence ID" value="SFH83929.1"/>
    <property type="molecule type" value="Genomic_DNA"/>
</dbReference>
<accession>A0A1I3DBG4</accession>
<dbReference type="InterPro" id="IPR010080">
    <property type="entry name" value="Thioester_reductase-like_dom"/>
</dbReference>
<dbReference type="GO" id="GO:0072330">
    <property type="term" value="P:monocarboxylic acid biosynthetic process"/>
    <property type="evidence" value="ECO:0007669"/>
    <property type="project" value="UniProtKB-ARBA"/>
</dbReference>
<dbReference type="InterPro" id="IPR010071">
    <property type="entry name" value="AA_adenyl_dom"/>
</dbReference>
<evidence type="ECO:0000313" key="8">
    <source>
        <dbReference type="Proteomes" id="UP000199377"/>
    </source>
</evidence>
<dbReference type="InterPro" id="IPR000873">
    <property type="entry name" value="AMP-dep_synth/lig_dom"/>
</dbReference>
<dbReference type="InterPro" id="IPR020845">
    <property type="entry name" value="AMP-binding_CS"/>
</dbReference>
<proteinExistence type="predicted"/>
<dbReference type="Pfam" id="PF00550">
    <property type="entry name" value="PP-binding"/>
    <property type="match status" value="1"/>
</dbReference>
<protein>
    <submittedName>
        <fullName evidence="7">Amino acid adenylation domain-containing protein/thioester reductase domain-containing protein</fullName>
    </submittedName>
</protein>
<dbReference type="Gene3D" id="3.30.559.30">
    <property type="entry name" value="Nonribosomal peptide synthetase, condensation domain"/>
    <property type="match status" value="1"/>
</dbReference>
<dbReference type="Pfam" id="PF18563">
    <property type="entry name" value="TubC_N"/>
    <property type="match status" value="1"/>
</dbReference>
<dbReference type="InterPro" id="IPR001242">
    <property type="entry name" value="Condensation_dom"/>
</dbReference>
<dbReference type="STRING" id="1114924.SAMN05216258_102487"/>
<dbReference type="Gene3D" id="3.40.50.720">
    <property type="entry name" value="NAD(P)-binding Rossmann-like Domain"/>
    <property type="match status" value="1"/>
</dbReference>
<dbReference type="Gene3D" id="1.10.1200.10">
    <property type="entry name" value="ACP-like"/>
    <property type="match status" value="1"/>
</dbReference>
<dbReference type="GO" id="GO:0005737">
    <property type="term" value="C:cytoplasm"/>
    <property type="evidence" value="ECO:0007669"/>
    <property type="project" value="TreeGrafter"/>
</dbReference>